<dbReference type="RefSeq" id="WP_007789369.1">
    <property type="nucleotide sequence ID" value="NZ_ADGQ01000050.1"/>
</dbReference>
<keyword evidence="5 7" id="KW-0472">Membrane</keyword>
<dbReference type="PANTHER" id="PTHR30572">
    <property type="entry name" value="MEMBRANE COMPONENT OF TRANSPORTER-RELATED"/>
    <property type="match status" value="1"/>
</dbReference>
<dbReference type="InterPro" id="IPR003838">
    <property type="entry name" value="ABC3_permease_C"/>
</dbReference>
<evidence type="ECO:0000313" key="9">
    <source>
        <dbReference type="EMBL" id="EFM64731.1"/>
    </source>
</evidence>
<dbReference type="EMBL" id="ADGQ01000050">
    <property type="protein sequence ID" value="EFM64731.1"/>
    <property type="molecule type" value="Genomic_DNA"/>
</dbReference>
<evidence type="ECO:0000256" key="1">
    <source>
        <dbReference type="ARBA" id="ARBA00004651"/>
    </source>
</evidence>
<keyword evidence="4 7" id="KW-1133">Transmembrane helix</keyword>
<reference evidence="9 10" key="1">
    <citation type="submission" date="2010-08" db="EMBL/GenBank/DDBJ databases">
        <authorList>
            <person name="Harkins D.M."/>
            <person name="Madupu R."/>
            <person name="Durkin A.S."/>
            <person name="Torralba M."/>
            <person name="Methe B."/>
            <person name="Sutton G.G."/>
            <person name="Nelson K.E."/>
        </authorList>
    </citation>
    <scope>NUCLEOTIDE SEQUENCE [LARGE SCALE GENOMIC DNA]</scope>
    <source>
        <strain evidence="9 10">DSM 17678</strain>
    </source>
</reference>
<feature type="transmembrane region" description="Helical" evidence="7">
    <location>
        <begin position="406"/>
        <end position="424"/>
    </location>
</feature>
<organism evidence="9 10">
    <name type="scientific">Peptostreptococcus stomatis DSM 17678</name>
    <dbReference type="NCBI Taxonomy" id="596315"/>
    <lineage>
        <taxon>Bacteria</taxon>
        <taxon>Bacillati</taxon>
        <taxon>Bacillota</taxon>
        <taxon>Clostridia</taxon>
        <taxon>Peptostreptococcales</taxon>
        <taxon>Peptostreptococcaceae</taxon>
        <taxon>Peptostreptococcus</taxon>
    </lineage>
</organism>
<evidence type="ECO:0000313" key="10">
    <source>
        <dbReference type="Proteomes" id="UP000003244"/>
    </source>
</evidence>
<dbReference type="PANTHER" id="PTHR30572:SF4">
    <property type="entry name" value="ABC TRANSPORTER PERMEASE YTRF"/>
    <property type="match status" value="1"/>
</dbReference>
<dbReference type="eggNOG" id="COG0577">
    <property type="taxonomic scope" value="Bacteria"/>
</dbReference>
<feature type="transmembrane region" description="Helical" evidence="7">
    <location>
        <begin position="791"/>
        <end position="809"/>
    </location>
</feature>
<feature type="domain" description="ABC3 transporter permease C-terminal" evidence="8">
    <location>
        <begin position="697"/>
        <end position="815"/>
    </location>
</feature>
<gene>
    <name evidence="9" type="ORF">HMPREF0634_1148</name>
</gene>
<keyword evidence="10" id="KW-1185">Reference proteome</keyword>
<protein>
    <submittedName>
        <fullName evidence="9">Efflux ABC transporter, permease protein</fullName>
    </submittedName>
</protein>
<evidence type="ECO:0000256" key="5">
    <source>
        <dbReference type="ARBA" id="ARBA00023136"/>
    </source>
</evidence>
<evidence type="ECO:0000256" key="2">
    <source>
        <dbReference type="ARBA" id="ARBA00022475"/>
    </source>
</evidence>
<dbReference type="GeneID" id="84800642"/>
<dbReference type="Pfam" id="PF02687">
    <property type="entry name" value="FtsX"/>
    <property type="match status" value="2"/>
</dbReference>
<feature type="transmembrane region" description="Helical" evidence="7">
    <location>
        <begin position="696"/>
        <end position="715"/>
    </location>
</feature>
<feature type="domain" description="ABC3 transporter permease C-terminal" evidence="8">
    <location>
        <begin position="256"/>
        <end position="367"/>
    </location>
</feature>
<keyword evidence="2" id="KW-1003">Cell membrane</keyword>
<feature type="transmembrane region" description="Helical" evidence="7">
    <location>
        <begin position="736"/>
        <end position="763"/>
    </location>
</feature>
<evidence type="ECO:0000256" key="3">
    <source>
        <dbReference type="ARBA" id="ARBA00022692"/>
    </source>
</evidence>
<accession>E0E309</accession>
<comment type="subcellular location">
    <subcellularLocation>
        <location evidence="1">Cell membrane</location>
        <topology evidence="1">Multi-pass membrane protein</topology>
    </subcellularLocation>
</comment>
<evidence type="ECO:0000259" key="8">
    <source>
        <dbReference type="Pfam" id="PF02687"/>
    </source>
</evidence>
<dbReference type="GO" id="GO:0005886">
    <property type="term" value="C:plasma membrane"/>
    <property type="evidence" value="ECO:0007669"/>
    <property type="project" value="UniProtKB-SubCell"/>
</dbReference>
<feature type="transmembrane region" description="Helical" evidence="7">
    <location>
        <begin position="345"/>
        <end position="366"/>
    </location>
</feature>
<comment type="similarity">
    <text evidence="6">Belongs to the ABC-4 integral membrane protein family.</text>
</comment>
<proteinExistence type="inferred from homology"/>
<dbReference type="OrthoDB" id="9793166at2"/>
<feature type="transmembrane region" description="Helical" evidence="7">
    <location>
        <begin position="298"/>
        <end position="325"/>
    </location>
</feature>
<name>E0E309_9FIRM</name>
<evidence type="ECO:0000256" key="4">
    <source>
        <dbReference type="ARBA" id="ARBA00022989"/>
    </source>
</evidence>
<keyword evidence="3 7" id="KW-0812">Transmembrane</keyword>
<dbReference type="GO" id="GO:0022857">
    <property type="term" value="F:transmembrane transporter activity"/>
    <property type="evidence" value="ECO:0007669"/>
    <property type="project" value="TreeGrafter"/>
</dbReference>
<dbReference type="STRING" id="596315.HMPREF0634_1148"/>
<feature type="transmembrane region" description="Helical" evidence="7">
    <location>
        <begin position="255"/>
        <end position="278"/>
    </location>
</feature>
<evidence type="ECO:0000256" key="7">
    <source>
        <dbReference type="SAM" id="Phobius"/>
    </source>
</evidence>
<dbReference type="AlphaFoldDB" id="E0E309"/>
<evidence type="ECO:0000256" key="6">
    <source>
        <dbReference type="ARBA" id="ARBA00038076"/>
    </source>
</evidence>
<comment type="caution">
    <text evidence="9">The sequence shown here is derived from an EMBL/GenBank/DDBJ whole genome shotgun (WGS) entry which is preliminary data.</text>
</comment>
<sequence>MIAKLSFNYLIKNFKRSLVLVICIASVCSFVASKSLVEKNSTYNKMLEVHSLYAGYDAKFYGANVDNIKKMENIDGVKKLIYTYELGNITYKNGVDISLYNYSDEYYKLNRFKLLEGRLPQNENEIAIEKRALKEINKNFKLKQEIDFLKITKNKSNSQYDISSKNIKYRLVGIIDRNQKYYENEYKLTGFTRSHNSKSYHGFLAFAQNADKRSIYEQIRQKSGLNDENLRYNEQLSMAQGEYKETRQFSNFKEVLMVLIISLLLILNIFNIFTSSFIKEIGELKILGASKRDLIKLFLIQFTSIWLCGYLLGIISATLLSKLIVENYIFKNFVNARFIFSLEDVIYPLIITFFIVMLSSLSPIFIGSRKSGLECINENYRRKAYISISTKNIYIKNFINMFLRNISNILIVVISFSILGGMYFETTFRMTNNFNVIDMQQNNLFINDMILSPNLIDTNIGLSSFSKNDFDSVKISGKYTMVNYKKEIPYSYISLDRGQITKDYYTAQNFSGETLDMPITLKAYSQNMYSSINKYLENGSIEKINDERGDYIPALITDKYYDMNSGENRKVFSNPVKLNNIYKIKLFSIVNGQVKRYDKKIKVVGLINEDWLFKGNSNFGYNPEVIISSKHIDKLGMENRYSQIGLINEKGYSEQNRKILDKKYSSDRYTVFDINSYTKRNKVNENVYLKEKLSQIGILLVLTMINLILMIRSNIIKRADEFAIMRALGMTLKEKYKWIILDNLIIALVAIIINIISAVFIYYNNSSKLNQLYMDIYSKALFIFNIPFKEMSIYILVVFISMVLGILLSKKLIKYNEQI</sequence>
<dbReference type="Proteomes" id="UP000003244">
    <property type="component" value="Unassembled WGS sequence"/>
</dbReference>
<dbReference type="InterPro" id="IPR050250">
    <property type="entry name" value="Macrolide_Exporter_MacB"/>
</dbReference>